<evidence type="ECO:0000313" key="3">
    <source>
        <dbReference type="EMBL" id="ADV63002.1"/>
    </source>
</evidence>
<dbReference type="STRING" id="575540.Isop_2428"/>
<evidence type="ECO:0000256" key="2">
    <source>
        <dbReference type="SAM" id="SignalP"/>
    </source>
</evidence>
<gene>
    <name evidence="3" type="ordered locus">Isop_2428</name>
</gene>
<dbReference type="RefSeq" id="WP_013565290.1">
    <property type="nucleotide sequence ID" value="NC_014962.1"/>
</dbReference>
<dbReference type="EMBL" id="CP002353">
    <property type="protein sequence ID" value="ADV63002.1"/>
    <property type="molecule type" value="Genomic_DNA"/>
</dbReference>
<feature type="signal peptide" evidence="2">
    <location>
        <begin position="1"/>
        <end position="20"/>
    </location>
</feature>
<name>E8QWV2_ISOPI</name>
<dbReference type="InParanoid" id="E8QWV2"/>
<evidence type="ECO:0000313" key="4">
    <source>
        <dbReference type="Proteomes" id="UP000008631"/>
    </source>
</evidence>
<dbReference type="KEGG" id="ipa:Isop_2428"/>
<proteinExistence type="predicted"/>
<dbReference type="InterPro" id="IPR009003">
    <property type="entry name" value="Peptidase_S1_PA"/>
</dbReference>
<dbReference type="Pfam" id="PF13365">
    <property type="entry name" value="Trypsin_2"/>
    <property type="match status" value="1"/>
</dbReference>
<dbReference type="SUPFAM" id="SSF50494">
    <property type="entry name" value="Trypsin-like serine proteases"/>
    <property type="match status" value="1"/>
</dbReference>
<dbReference type="eggNOG" id="COG0265">
    <property type="taxonomic scope" value="Bacteria"/>
</dbReference>
<organism evidence="3 4">
    <name type="scientific">Isosphaera pallida (strain ATCC 43644 / DSM 9630 / IS1B)</name>
    <dbReference type="NCBI Taxonomy" id="575540"/>
    <lineage>
        <taxon>Bacteria</taxon>
        <taxon>Pseudomonadati</taxon>
        <taxon>Planctomycetota</taxon>
        <taxon>Planctomycetia</taxon>
        <taxon>Isosphaerales</taxon>
        <taxon>Isosphaeraceae</taxon>
        <taxon>Isosphaera</taxon>
    </lineage>
</organism>
<reference key="1">
    <citation type="submission" date="2010-11" db="EMBL/GenBank/DDBJ databases">
        <title>The complete sequence of chromosome of Isophaera pallida ATCC 43644.</title>
        <authorList>
            <consortium name="US DOE Joint Genome Institute (JGI-PGF)"/>
            <person name="Lucas S."/>
            <person name="Copeland A."/>
            <person name="Lapidus A."/>
            <person name="Bruce D."/>
            <person name="Goodwin L."/>
            <person name="Pitluck S."/>
            <person name="Kyrpides N."/>
            <person name="Mavromatis K."/>
            <person name="Pagani I."/>
            <person name="Ivanova N."/>
            <person name="Saunders E."/>
            <person name="Brettin T."/>
            <person name="Detter J.C."/>
            <person name="Han C."/>
            <person name="Tapia R."/>
            <person name="Land M."/>
            <person name="Hauser L."/>
            <person name="Markowitz V."/>
            <person name="Cheng J.-F."/>
            <person name="Hugenholtz P."/>
            <person name="Woyke T."/>
            <person name="Wu D."/>
            <person name="Eisen J.A."/>
        </authorList>
    </citation>
    <scope>NUCLEOTIDE SEQUENCE</scope>
    <source>
        <strain>ATCC 43644</strain>
    </source>
</reference>
<reference evidence="3 4" key="2">
    <citation type="journal article" date="2011" name="Stand. Genomic Sci.">
        <title>Complete genome sequence of Isosphaera pallida type strain (IS1B).</title>
        <authorList>
            <consortium name="US DOE Joint Genome Institute (JGI-PGF)"/>
            <person name="Goker M."/>
            <person name="Cleland D."/>
            <person name="Saunders E."/>
            <person name="Lapidus A."/>
            <person name="Nolan M."/>
            <person name="Lucas S."/>
            <person name="Hammon N."/>
            <person name="Deshpande S."/>
            <person name="Cheng J.F."/>
            <person name="Tapia R."/>
            <person name="Han C."/>
            <person name="Goodwin L."/>
            <person name="Pitluck S."/>
            <person name="Liolios K."/>
            <person name="Pagani I."/>
            <person name="Ivanova N."/>
            <person name="Mavromatis K."/>
            <person name="Pati A."/>
            <person name="Chen A."/>
            <person name="Palaniappan K."/>
            <person name="Land M."/>
            <person name="Hauser L."/>
            <person name="Chang Y.J."/>
            <person name="Jeffries C.D."/>
            <person name="Detter J.C."/>
            <person name="Beck B."/>
            <person name="Woyke T."/>
            <person name="Bristow J."/>
            <person name="Eisen J.A."/>
            <person name="Markowitz V."/>
            <person name="Hugenholtz P."/>
            <person name="Kyrpides N.C."/>
            <person name="Klenk H.P."/>
        </authorList>
    </citation>
    <scope>NUCLEOTIDE SEQUENCE [LARGE SCALE GENOMIC DNA]</scope>
    <source>
        <strain evidence="4">ATCC 43644 / DSM 9630 / IS1B</strain>
    </source>
</reference>
<feature type="compositionally biased region" description="Pro residues" evidence="1">
    <location>
        <begin position="109"/>
        <end position="125"/>
    </location>
</feature>
<dbReference type="OrthoDB" id="294051at2"/>
<dbReference type="HOGENOM" id="CLU_803577_0_0_0"/>
<feature type="chain" id="PRO_5003229285" description="Peptidase S1 and S6 chymotrypsin/Hap" evidence="2">
    <location>
        <begin position="21"/>
        <end position="345"/>
    </location>
</feature>
<feature type="region of interest" description="Disordered" evidence="1">
    <location>
        <begin position="107"/>
        <end position="134"/>
    </location>
</feature>
<evidence type="ECO:0008006" key="5">
    <source>
        <dbReference type="Google" id="ProtNLM"/>
    </source>
</evidence>
<protein>
    <recommendedName>
        <fullName evidence="5">Peptidase S1 and S6 chymotrypsin/Hap</fullName>
    </recommendedName>
</protein>
<sequence>MRSMLLVSLVLVFAPAAARADTLRITGETKYKPHSLVRLRAEGVDAKAALLWRVHPSKGVERATTPRGVLEFAAHPGNYEVELLAIRTVGDSLQVDEARVTVEIEQCQPVPPTPPAPPKPDPKPPGGGKLDPAGALGRIRFGNAGCTATVIGPRRPDGRWDVLTAAHCVSDVGQRGTLTLKDGRSLGLRVVAHHKTPDVAWCVTEEEVADLPYALIAAKNPEPGTAIWHMGYGVDRPGNREDGTVVERENGQGQLRMNLSVSSGDSGGGIFRSDTNELVSVVCCTSGMGRKVSMWGCSAEVAQRTRPKAADAEEVWTPVPIPLRPWPGDLDDEWQPVPIPIRVAK</sequence>
<dbReference type="Proteomes" id="UP000008631">
    <property type="component" value="Chromosome"/>
</dbReference>
<keyword evidence="4" id="KW-1185">Reference proteome</keyword>
<accession>E8QWV2</accession>
<dbReference type="Gene3D" id="2.40.10.120">
    <property type="match status" value="1"/>
</dbReference>
<evidence type="ECO:0000256" key="1">
    <source>
        <dbReference type="SAM" id="MobiDB-lite"/>
    </source>
</evidence>
<keyword evidence="2" id="KW-0732">Signal</keyword>
<dbReference type="AlphaFoldDB" id="E8QWV2"/>